<comment type="caution">
    <text evidence="1">The sequence shown here is derived from an EMBL/GenBank/DDBJ whole genome shotgun (WGS) entry which is preliminary data.</text>
</comment>
<organism evidence="1 2">
    <name type="scientific">Mycobacteroides abscessus</name>
    <dbReference type="NCBI Taxonomy" id="36809"/>
    <lineage>
        <taxon>Bacteria</taxon>
        <taxon>Bacillati</taxon>
        <taxon>Actinomycetota</taxon>
        <taxon>Actinomycetes</taxon>
        <taxon>Mycobacteriales</taxon>
        <taxon>Mycobacteriaceae</taxon>
        <taxon>Mycobacteroides</taxon>
    </lineage>
</organism>
<gene>
    <name evidence="1" type="ORF">D2E76_23185</name>
</gene>
<name>A0ABD7HIN5_9MYCO</name>
<dbReference type="AlphaFoldDB" id="A0ABD7HIN5"/>
<evidence type="ECO:0000313" key="1">
    <source>
        <dbReference type="EMBL" id="RIT32718.1"/>
    </source>
</evidence>
<accession>A0ABD7HIN5</accession>
<sequence length="245" mass="27696">MKCARPNCSSHSRAVSRSSFRQGFCKQHYELAERGYVDSEPVRARLALLHEAGLPWAHIAELAEMSEHGVRLIRYGEYDSVRKLTAQCILTIPIPGRFAGCGYVSAVGTIRRLQALAAIGWSFDALAKMMGTHRNVLLNTLKRERVLARRAREIAELFTRLHLTPGPSERARRHASANRWPVPFAWDEDTIDDPSVAPDLGGKSTWMQEYEDYQWVHGDDKQIAEAMSIRLDSLKTQLRRKGQAA</sequence>
<reference evidence="1 2" key="1">
    <citation type="submission" date="2018-08" db="EMBL/GenBank/DDBJ databases">
        <title>Linezolid Resistance in Mycobacterium abscessus: MIC Distribution and Comprehensive Investigation of Resistance Mechanisms.</title>
        <authorList>
            <person name="Ye M."/>
            <person name="Xu L."/>
            <person name="Zou Y."/>
            <person name="Li B."/>
            <person name="Guo Q."/>
            <person name="Zhang Y."/>
            <person name="Zhan M."/>
            <person name="Xu B."/>
            <person name="Yu F."/>
            <person name="Zhang Z."/>
            <person name="Chu H."/>
        </authorList>
    </citation>
    <scope>NUCLEOTIDE SEQUENCE [LARGE SCALE GENOMIC DNA]</scope>
    <source>
        <strain evidence="1 2">G143</strain>
    </source>
</reference>
<keyword evidence="1" id="KW-0238">DNA-binding</keyword>
<dbReference type="Proteomes" id="UP000284557">
    <property type="component" value="Unassembled WGS sequence"/>
</dbReference>
<dbReference type="GO" id="GO:0003677">
    <property type="term" value="F:DNA binding"/>
    <property type="evidence" value="ECO:0007669"/>
    <property type="project" value="UniProtKB-KW"/>
</dbReference>
<protein>
    <submittedName>
        <fullName evidence="1">DNA-binding protein</fullName>
    </submittedName>
</protein>
<dbReference type="EMBL" id="QXBN01000023">
    <property type="protein sequence ID" value="RIT32718.1"/>
    <property type="molecule type" value="Genomic_DNA"/>
</dbReference>
<evidence type="ECO:0000313" key="2">
    <source>
        <dbReference type="Proteomes" id="UP000284557"/>
    </source>
</evidence>
<proteinExistence type="predicted"/>